<dbReference type="InterPro" id="IPR002654">
    <property type="entry name" value="Glyco_trans_25"/>
</dbReference>
<dbReference type="Proteomes" id="UP000225833">
    <property type="component" value="Unassembled WGS sequence"/>
</dbReference>
<dbReference type="Pfam" id="PF01755">
    <property type="entry name" value="Glyco_transf_25"/>
    <property type="match status" value="1"/>
</dbReference>
<reference evidence="2 3" key="1">
    <citation type="journal article" date="2017" name="Nat. Microbiol.">
        <title>Natural product diversity associated with the nematode symbionts Photorhabdus and Xenorhabdus.</title>
        <authorList>
            <person name="Tobias N.J."/>
            <person name="Wolff H."/>
            <person name="Djahanschiri B."/>
            <person name="Grundmann F."/>
            <person name="Kronenwerth M."/>
            <person name="Shi Y.M."/>
            <person name="Simonyi S."/>
            <person name="Grun P."/>
            <person name="Shapiro-Ilan D."/>
            <person name="Pidot S.J."/>
            <person name="Stinear T.P."/>
            <person name="Ebersberger I."/>
            <person name="Bode H.B."/>
        </authorList>
    </citation>
    <scope>NUCLEOTIDE SEQUENCE [LARGE SCALE GENOMIC DNA]</scope>
    <source>
        <strain evidence="2 3">DSM 16342</strain>
    </source>
</reference>
<dbReference type="RefSeq" id="WP_099136838.1">
    <property type="nucleotide sequence ID" value="NZ_CAWNNJ010000087.1"/>
</dbReference>
<proteinExistence type="predicted"/>
<evidence type="ECO:0000259" key="1">
    <source>
        <dbReference type="Pfam" id="PF01755"/>
    </source>
</evidence>
<dbReference type="EMBL" id="NIBS01000020">
    <property type="protein sequence ID" value="PHM25144.1"/>
    <property type="molecule type" value="Genomic_DNA"/>
</dbReference>
<dbReference type="OrthoDB" id="9816113at2"/>
<dbReference type="AlphaFoldDB" id="A0A2D0ITB0"/>
<evidence type="ECO:0000313" key="2">
    <source>
        <dbReference type="EMBL" id="PHM25144.1"/>
    </source>
</evidence>
<gene>
    <name evidence="2" type="ORF">Xbud_03079</name>
</gene>
<sequence length="246" mass="28417">MKIFVINLEKDIERRKSMQKQLQKVNLSAEFITAVYGKELTNEQLINSCPDFDDLALTLGEVGCSMSHIKVYKRMIDSSIPVALVLEDDVLFDESLITILSYLDNHPLLLSSKPYVFLLNNTNEYFESFKKPLIENYNIVNVIDAACAFGYVLNLSAAKKLYHYLQPVRFVADEWKFFKEQGVITLKGIIPPVIHPSAQSINSSIGEREYTLTKLDIENRKRTIIIQIKLALWRIFIRTWLKKVRP</sequence>
<accession>A0A2D0ITB0</accession>
<evidence type="ECO:0000313" key="3">
    <source>
        <dbReference type="Proteomes" id="UP000225833"/>
    </source>
</evidence>
<comment type="caution">
    <text evidence="2">The sequence shown here is derived from an EMBL/GenBank/DDBJ whole genome shotgun (WGS) entry which is preliminary data.</text>
</comment>
<name>A0A2D0ITB0_XENBU</name>
<feature type="domain" description="Glycosyl transferase family 25" evidence="1">
    <location>
        <begin position="2"/>
        <end position="174"/>
    </location>
</feature>
<protein>
    <recommendedName>
        <fullName evidence="1">Glycosyl transferase family 25 domain-containing protein</fullName>
    </recommendedName>
</protein>
<organism evidence="2 3">
    <name type="scientific">Xenorhabdus budapestensis</name>
    <dbReference type="NCBI Taxonomy" id="290110"/>
    <lineage>
        <taxon>Bacteria</taxon>
        <taxon>Pseudomonadati</taxon>
        <taxon>Pseudomonadota</taxon>
        <taxon>Gammaproteobacteria</taxon>
        <taxon>Enterobacterales</taxon>
        <taxon>Morganellaceae</taxon>
        <taxon>Xenorhabdus</taxon>
    </lineage>
</organism>
<dbReference type="CDD" id="cd06532">
    <property type="entry name" value="Glyco_transf_25"/>
    <property type="match status" value="1"/>
</dbReference>